<dbReference type="PANTHER" id="PTHR43194">
    <property type="entry name" value="HYDROLASE ALPHA/BETA FOLD FAMILY"/>
    <property type="match status" value="1"/>
</dbReference>
<proteinExistence type="predicted"/>
<dbReference type="OrthoDB" id="9793083at2"/>
<dbReference type="InterPro" id="IPR029058">
    <property type="entry name" value="AB_hydrolase_fold"/>
</dbReference>
<evidence type="ECO:0000313" key="3">
    <source>
        <dbReference type="Proteomes" id="UP000605148"/>
    </source>
</evidence>
<reference evidence="2" key="2">
    <citation type="submission" date="2020-09" db="EMBL/GenBank/DDBJ databases">
        <authorList>
            <person name="Sun Q."/>
            <person name="Zhou Y."/>
        </authorList>
    </citation>
    <scope>NUCLEOTIDE SEQUENCE</scope>
    <source>
        <strain evidence="2">CGMCC 1.12426</strain>
    </source>
</reference>
<dbReference type="SUPFAM" id="SSF53474">
    <property type="entry name" value="alpha/beta-Hydrolases"/>
    <property type="match status" value="1"/>
</dbReference>
<dbReference type="EMBL" id="BMFA01000003">
    <property type="protein sequence ID" value="GGB42834.1"/>
    <property type="molecule type" value="Genomic_DNA"/>
</dbReference>
<dbReference type="Gene3D" id="3.40.50.1820">
    <property type="entry name" value="alpha/beta hydrolase"/>
    <property type="match status" value="1"/>
</dbReference>
<dbReference type="GO" id="GO:0042952">
    <property type="term" value="P:beta-ketoadipate pathway"/>
    <property type="evidence" value="ECO:0007669"/>
    <property type="project" value="InterPro"/>
</dbReference>
<feature type="domain" description="AB hydrolase-1" evidence="1">
    <location>
        <begin position="22"/>
        <end position="246"/>
    </location>
</feature>
<dbReference type="InterPro" id="IPR000073">
    <property type="entry name" value="AB_hydrolase_1"/>
</dbReference>
<protein>
    <submittedName>
        <fullName evidence="2">3-oxoadipate enol-lactonase</fullName>
    </submittedName>
</protein>
<dbReference type="PANTHER" id="PTHR43194:SF2">
    <property type="entry name" value="PEROXISOMAL MEMBRANE PROTEIN LPX1"/>
    <property type="match status" value="1"/>
</dbReference>
<evidence type="ECO:0000313" key="2">
    <source>
        <dbReference type="EMBL" id="GGB42834.1"/>
    </source>
</evidence>
<gene>
    <name evidence="2" type="ORF">GCM10011316_13470</name>
</gene>
<dbReference type="Pfam" id="PF00561">
    <property type="entry name" value="Abhydrolase_1"/>
    <property type="match status" value="1"/>
</dbReference>
<dbReference type="GO" id="GO:0047570">
    <property type="term" value="F:3-oxoadipate enol-lactonase activity"/>
    <property type="evidence" value="ECO:0007669"/>
    <property type="project" value="InterPro"/>
</dbReference>
<accession>A0A916WZI0</accession>
<dbReference type="InterPro" id="IPR050228">
    <property type="entry name" value="Carboxylesterase_BioH"/>
</dbReference>
<dbReference type="AlphaFoldDB" id="A0A916WZI0"/>
<dbReference type="InterPro" id="IPR026968">
    <property type="entry name" value="PcaD/CatD"/>
</dbReference>
<keyword evidence="3" id="KW-1185">Reference proteome</keyword>
<name>A0A916WZI0_9HYPH</name>
<comment type="caution">
    <text evidence="2">The sequence shown here is derived from an EMBL/GenBank/DDBJ whole genome shotgun (WGS) entry which is preliminary data.</text>
</comment>
<reference evidence="2" key="1">
    <citation type="journal article" date="2014" name="Int. J. Syst. Evol. Microbiol.">
        <title>Complete genome sequence of Corynebacterium casei LMG S-19264T (=DSM 44701T), isolated from a smear-ripened cheese.</title>
        <authorList>
            <consortium name="US DOE Joint Genome Institute (JGI-PGF)"/>
            <person name="Walter F."/>
            <person name="Albersmeier A."/>
            <person name="Kalinowski J."/>
            <person name="Ruckert C."/>
        </authorList>
    </citation>
    <scope>NUCLEOTIDE SEQUENCE</scope>
    <source>
        <strain evidence="2">CGMCC 1.12426</strain>
    </source>
</reference>
<dbReference type="Proteomes" id="UP000605148">
    <property type="component" value="Unassembled WGS sequence"/>
</dbReference>
<dbReference type="RefSeq" id="WP_150495298.1">
    <property type="nucleotide sequence ID" value="NZ_BMFA01000003.1"/>
</dbReference>
<dbReference type="NCBIfam" id="TIGR02427">
    <property type="entry name" value="protocat_pcaD"/>
    <property type="match status" value="1"/>
</dbReference>
<sequence>MKMMRVNDVTLHMSDTGQTERPALVFSNSLGTDFRLWDRVAPAFSGHFRIVRYDKRGHGLSEAPPPPYAMSDHVGDLEALLDRLDIRDAIVAGLSVGGMIAQGLAAKRPDLVRALVLADTAARIGTRDLWNERIAKVEHGGIEAIAENVLERWFSEEFRNQHPEEVQGWRAMVTRTPVNGYAGTSFALRDTDYSVPTSHLKLPVLCLGGSEDGSTPPAVVKATADLIPGARFVEIPDAGHLPCIDQPAAMIDAMQAFFQEARLV</sequence>
<dbReference type="PRINTS" id="PR00111">
    <property type="entry name" value="ABHYDROLASE"/>
</dbReference>
<organism evidence="2 3">
    <name type="scientific">Roseibium aquae</name>
    <dbReference type="NCBI Taxonomy" id="1323746"/>
    <lineage>
        <taxon>Bacteria</taxon>
        <taxon>Pseudomonadati</taxon>
        <taxon>Pseudomonadota</taxon>
        <taxon>Alphaproteobacteria</taxon>
        <taxon>Hyphomicrobiales</taxon>
        <taxon>Stappiaceae</taxon>
        <taxon>Roseibium</taxon>
    </lineage>
</organism>
<evidence type="ECO:0000259" key="1">
    <source>
        <dbReference type="Pfam" id="PF00561"/>
    </source>
</evidence>